<dbReference type="EMBL" id="JADNRY010000004">
    <property type="protein sequence ID" value="KAF9077199.1"/>
    <property type="molecule type" value="Genomic_DNA"/>
</dbReference>
<dbReference type="AlphaFoldDB" id="A0A9P5Q914"/>
<evidence type="ECO:0000313" key="3">
    <source>
        <dbReference type="EMBL" id="KAF9077199.1"/>
    </source>
</evidence>
<evidence type="ECO:0000313" key="4">
    <source>
        <dbReference type="Proteomes" id="UP000772434"/>
    </source>
</evidence>
<accession>A0A9P5Q914</accession>
<dbReference type="Proteomes" id="UP000772434">
    <property type="component" value="Unassembled WGS sequence"/>
</dbReference>
<sequence length="1007" mass="111336">MSVHYLEEIVLCFLSLLLLPSRSLFDITQFIRSIFSRRSLIFNSSCINLSDYLACFVRRQSALFIAATQLASTRLIQPHPLSLVVCSFPPLTPANRAYLRCFRSVREDLMEDHREPSLAVSGTDDRESVTGQRPSPSHLARPESPPPSLSQPPALSADDESYSSGIGQTLSAVDELQPDSRYSNSHRLDALQSQFLRPFPYDQPANQLHLQTQSDMATDLGLRYNLSSSSYEWQDQAAPCNDAQRFMTPDEYFFSAYSSNGIDVAEPQLTDDDFDPTFWRQPSQQPNDHPQQAAAPPSQDPSDLSTKLEETALEAADFNFDIAQLSLPTPQLPDVQEAQGIQPAPNFGLNNPSSYLDYYSTFAMPPQHDQSLAGQNDGGYDHSNGQYVPHPEHGIPRPLQYDQSRAGQNDGGYDHPTVQYVPPNPDHAIPHPPQHDQSRAGQDNGVYDYPTVQYVTPIPDHAIPRPPQYDQSRAGQDVGGHDHPNVQDVPDIPHSASAIPCPLQSNQPQVGQDGGEYDYPEVQDVPEHTSGYSPPQQIELLEAPRSATSQPSRPVPIPPKGRGKGKAKEVILPVPVDITQAPSKPRRGRPPKAANASSSNPKPPAKARATKKRALEDDPAENDNPETVGLTSSFSCFSAATGVPRPPKRPRNSAGKKKGAQAGDEAGTKPVDDAVNKGVANTTTTAVSTTGNDSLLASFHANFKFLTNRYKDEFQKLVNDWTILDLIRQKLNSEQKPQGSPNNCETPQNKCHCRKCLYRQLSVLAALAWHHIIHTNAWIHGHSLLAEFRHSDYQPFLSVRCTDGSQAELPHIMNLAGLAQRIGGPLCLFFKKHCFVLDTRTNFRYYWPDHPSSKVWPDYLFAIDCPLELAAMWLPSVLKIAYQDGKDDRYICRSVGYLTAWIRGVIPNDIPMLRRRVLLVQTVFDNNQAYYRSQIYPAIPVPNASTSFQSPYGYQVAPTPSGSNALDPAAAAELALSDLIAAWIQGASAFPYDDGSSLFDPAFTNHE</sequence>
<feature type="compositionally biased region" description="Basic residues" evidence="1">
    <location>
        <begin position="646"/>
        <end position="659"/>
    </location>
</feature>
<keyword evidence="4" id="KW-1185">Reference proteome</keyword>
<proteinExistence type="predicted"/>
<feature type="signal peptide" evidence="2">
    <location>
        <begin position="1"/>
        <end position="23"/>
    </location>
</feature>
<reference evidence="3" key="1">
    <citation type="submission" date="2020-11" db="EMBL/GenBank/DDBJ databases">
        <authorList>
            <consortium name="DOE Joint Genome Institute"/>
            <person name="Ahrendt S."/>
            <person name="Riley R."/>
            <person name="Andreopoulos W."/>
            <person name="Labutti K."/>
            <person name="Pangilinan J."/>
            <person name="Ruiz-Duenas F.J."/>
            <person name="Barrasa J.M."/>
            <person name="Sanchez-Garcia M."/>
            <person name="Camarero S."/>
            <person name="Miyauchi S."/>
            <person name="Serrano A."/>
            <person name="Linde D."/>
            <person name="Babiker R."/>
            <person name="Drula E."/>
            <person name="Ayuso-Fernandez I."/>
            <person name="Pacheco R."/>
            <person name="Padilla G."/>
            <person name="Ferreira P."/>
            <person name="Barriuso J."/>
            <person name="Kellner H."/>
            <person name="Castanera R."/>
            <person name="Alfaro M."/>
            <person name="Ramirez L."/>
            <person name="Pisabarro A.G."/>
            <person name="Kuo A."/>
            <person name="Tritt A."/>
            <person name="Lipzen A."/>
            <person name="He G."/>
            <person name="Yan M."/>
            <person name="Ng V."/>
            <person name="Cullen D."/>
            <person name="Martin F."/>
            <person name="Rosso M.-N."/>
            <person name="Henrissat B."/>
            <person name="Hibbett D."/>
            <person name="Martinez A.T."/>
            <person name="Grigoriev I.V."/>
        </authorList>
    </citation>
    <scope>NUCLEOTIDE SEQUENCE</scope>
    <source>
        <strain evidence="3">AH 40177</strain>
    </source>
</reference>
<organism evidence="3 4">
    <name type="scientific">Rhodocollybia butyracea</name>
    <dbReference type="NCBI Taxonomy" id="206335"/>
    <lineage>
        <taxon>Eukaryota</taxon>
        <taxon>Fungi</taxon>
        <taxon>Dikarya</taxon>
        <taxon>Basidiomycota</taxon>
        <taxon>Agaricomycotina</taxon>
        <taxon>Agaricomycetes</taxon>
        <taxon>Agaricomycetidae</taxon>
        <taxon>Agaricales</taxon>
        <taxon>Marasmiineae</taxon>
        <taxon>Omphalotaceae</taxon>
        <taxon>Rhodocollybia</taxon>
    </lineage>
</organism>
<feature type="chain" id="PRO_5040513537" evidence="2">
    <location>
        <begin position="24"/>
        <end position="1007"/>
    </location>
</feature>
<feature type="region of interest" description="Disordered" evidence="1">
    <location>
        <begin position="265"/>
        <end position="305"/>
    </location>
</feature>
<protein>
    <submittedName>
        <fullName evidence="3">Uncharacterized protein</fullName>
    </submittedName>
</protein>
<comment type="caution">
    <text evidence="3">The sequence shown here is derived from an EMBL/GenBank/DDBJ whole genome shotgun (WGS) entry which is preliminary data.</text>
</comment>
<gene>
    <name evidence="3" type="ORF">BDP27DRAFT_1413639</name>
</gene>
<feature type="compositionally biased region" description="Low complexity" evidence="1">
    <location>
        <begin position="288"/>
        <end position="305"/>
    </location>
</feature>
<evidence type="ECO:0000256" key="2">
    <source>
        <dbReference type="SAM" id="SignalP"/>
    </source>
</evidence>
<feature type="region of interest" description="Disordered" evidence="1">
    <location>
        <begin position="113"/>
        <end position="164"/>
    </location>
</feature>
<name>A0A9P5Q914_9AGAR</name>
<keyword evidence="2" id="KW-0732">Signal</keyword>
<feature type="compositionally biased region" description="Basic and acidic residues" evidence="1">
    <location>
        <begin position="666"/>
        <end position="675"/>
    </location>
</feature>
<feature type="compositionally biased region" description="Polar residues" evidence="1">
    <location>
        <begin position="629"/>
        <end position="638"/>
    </location>
</feature>
<feature type="region of interest" description="Disordered" evidence="1">
    <location>
        <begin position="366"/>
        <end position="675"/>
    </location>
</feature>
<evidence type="ECO:0000256" key="1">
    <source>
        <dbReference type="SAM" id="MobiDB-lite"/>
    </source>
</evidence>